<sequence>MEDLGHAIDNRSMQFALDHLRYTIPKHYFDEALSGGKPGDDDVIEMM</sequence>
<dbReference type="EMBL" id="AP022360">
    <property type="protein sequence ID" value="BBU82026.1"/>
    <property type="molecule type" value="Genomic_DNA"/>
</dbReference>
<proteinExistence type="predicted"/>
<evidence type="ECO:0000313" key="1">
    <source>
        <dbReference type="EMBL" id="BBU82026.1"/>
    </source>
</evidence>
<evidence type="ECO:0000313" key="2">
    <source>
        <dbReference type="Proteomes" id="UP000467488"/>
    </source>
</evidence>
<evidence type="ECO:0008006" key="3">
    <source>
        <dbReference type="Google" id="ProtNLM"/>
    </source>
</evidence>
<protein>
    <recommendedName>
        <fullName evidence="3">Esterase YpfH</fullName>
    </recommendedName>
</protein>
<organism evidence="1 2">
    <name type="scientific">Escherichia coli</name>
    <dbReference type="NCBI Taxonomy" id="562"/>
    <lineage>
        <taxon>Bacteria</taxon>
        <taxon>Pseudomonadati</taxon>
        <taxon>Pseudomonadota</taxon>
        <taxon>Gammaproteobacteria</taxon>
        <taxon>Enterobacterales</taxon>
        <taxon>Enterobacteriaceae</taxon>
        <taxon>Escherichia</taxon>
    </lineage>
</organism>
<name>A0A8S0FP12_ECOLX</name>
<reference evidence="1 2" key="1">
    <citation type="submission" date="2020-01" db="EMBL/GenBank/DDBJ databases">
        <title>Dynamics of blaIMP-6 dissemination in carbapenem resistant Enterobacteriacea isolated from regional surveillance in Osaka, Japan.</title>
        <authorList>
            <person name="Abe R."/>
            <person name="Akeda Y."/>
            <person name="Sugawara Y."/>
            <person name="Yamamoto N."/>
            <person name="Tomono K."/>
            <person name="Takeuchi D."/>
            <person name="Kawahara R."/>
            <person name="Hamada S."/>
        </authorList>
    </citation>
    <scope>NUCLEOTIDE SEQUENCE [LARGE SCALE GENOMIC DNA]</scope>
    <source>
        <strain evidence="1 2">E300</strain>
    </source>
</reference>
<dbReference type="AlphaFoldDB" id="A0A8S0FP12"/>
<dbReference type="Proteomes" id="UP000467488">
    <property type="component" value="Chromosome"/>
</dbReference>
<gene>
    <name evidence="1" type="ORF">EIMP300_34260</name>
</gene>
<accession>A0A8S0FP12</accession>